<gene>
    <name evidence="2" type="ORF">BK007_08520</name>
</gene>
<organism evidence="2 3">
    <name type="scientific">Methanobacterium subterraneum</name>
    <dbReference type="NCBI Taxonomy" id="59277"/>
    <lineage>
        <taxon>Archaea</taxon>
        <taxon>Methanobacteriati</taxon>
        <taxon>Methanobacteriota</taxon>
        <taxon>Methanomada group</taxon>
        <taxon>Methanobacteria</taxon>
        <taxon>Methanobacteriales</taxon>
        <taxon>Methanobacteriaceae</taxon>
        <taxon>Methanobacterium</taxon>
    </lineage>
</organism>
<dbReference type="Gene3D" id="1.20.1250.20">
    <property type="entry name" value="MFS general substrate transporter like domains"/>
    <property type="match status" value="1"/>
</dbReference>
<reference evidence="2 3" key="1">
    <citation type="submission" date="2016-10" db="EMBL/GenBank/DDBJ databases">
        <title>Comparative genomics between deep and shallow subseafloor isolates.</title>
        <authorList>
            <person name="Ishii S."/>
            <person name="Miller J.R."/>
            <person name="Sutton G."/>
            <person name="Suzuki S."/>
            <person name="Methe B."/>
            <person name="Inagaki F."/>
            <person name="Imachi H."/>
        </authorList>
    </citation>
    <scope>NUCLEOTIDE SEQUENCE [LARGE SCALE GENOMIC DNA]</scope>
    <source>
        <strain evidence="2 3">MO-MB1</strain>
    </source>
</reference>
<feature type="transmembrane region" description="Helical" evidence="1">
    <location>
        <begin position="54"/>
        <end position="75"/>
    </location>
</feature>
<name>A0A2H4VD79_9EURY</name>
<keyword evidence="1" id="KW-1133">Transmembrane helix</keyword>
<sequence length="86" mass="8999">MHFHGVTSGISASTTLTLIVLLLICFFVGTGLVMTPNQANTLGNLPPYFYASGSAIMTTLQQIGGVIGSALFVSFTTSKELVTSKI</sequence>
<evidence type="ECO:0008006" key="4">
    <source>
        <dbReference type="Google" id="ProtNLM"/>
    </source>
</evidence>
<keyword evidence="1" id="KW-0472">Membrane</keyword>
<evidence type="ECO:0000313" key="3">
    <source>
        <dbReference type="Proteomes" id="UP000232806"/>
    </source>
</evidence>
<keyword evidence="1" id="KW-0812">Transmembrane</keyword>
<evidence type="ECO:0000313" key="2">
    <source>
        <dbReference type="EMBL" id="AUB56037.1"/>
    </source>
</evidence>
<proteinExistence type="predicted"/>
<evidence type="ECO:0000256" key="1">
    <source>
        <dbReference type="SAM" id="Phobius"/>
    </source>
</evidence>
<dbReference type="SUPFAM" id="SSF103473">
    <property type="entry name" value="MFS general substrate transporter"/>
    <property type="match status" value="1"/>
</dbReference>
<dbReference type="EMBL" id="CP017766">
    <property type="protein sequence ID" value="AUB56037.1"/>
    <property type="molecule type" value="Genomic_DNA"/>
</dbReference>
<dbReference type="Proteomes" id="UP000232806">
    <property type="component" value="Chromosome"/>
</dbReference>
<accession>A0A2H4VD79</accession>
<dbReference type="AlphaFoldDB" id="A0A2H4VD79"/>
<dbReference type="InterPro" id="IPR036259">
    <property type="entry name" value="MFS_trans_sf"/>
</dbReference>
<feature type="transmembrane region" description="Helical" evidence="1">
    <location>
        <begin position="12"/>
        <end position="34"/>
    </location>
</feature>
<protein>
    <recommendedName>
        <fullName evidence="4">MFS transporter</fullName>
    </recommendedName>
</protein>